<organism evidence="1 2">
    <name type="scientific">Ovis ammon polii x Ovis aries</name>
    <dbReference type="NCBI Taxonomy" id="2918886"/>
    <lineage>
        <taxon>Eukaryota</taxon>
        <taxon>Metazoa</taxon>
        <taxon>Chordata</taxon>
        <taxon>Craniata</taxon>
        <taxon>Vertebrata</taxon>
        <taxon>Euteleostomi</taxon>
        <taxon>Mammalia</taxon>
        <taxon>Eutheria</taxon>
        <taxon>Laurasiatheria</taxon>
        <taxon>Artiodactyla</taxon>
        <taxon>Ruminantia</taxon>
        <taxon>Pecora</taxon>
        <taxon>Bovidae</taxon>
        <taxon>Caprinae</taxon>
        <taxon>Ovis</taxon>
    </lineage>
</organism>
<reference evidence="1" key="1">
    <citation type="submission" date="2022-03" db="EMBL/GenBank/DDBJ databases">
        <title>Genomic analyses of argali, domestic sheep and their hybrids provide insights into chromosomal evolution, heterosis and genetic basis of agronomic traits.</title>
        <authorList>
            <person name="Li M."/>
        </authorList>
    </citation>
    <scope>NUCLEOTIDE SEQUENCE</scope>
    <source>
        <strain evidence="1">F1 hybrid</strain>
    </source>
</reference>
<accession>A0ACB9V969</accession>
<evidence type="ECO:0000313" key="2">
    <source>
        <dbReference type="Proteomes" id="UP001057279"/>
    </source>
</evidence>
<name>A0ACB9V969_9CETA</name>
<proteinExistence type="predicted"/>
<gene>
    <name evidence="1" type="ORF">MJG53_004039</name>
</gene>
<keyword evidence="2" id="KW-1185">Reference proteome</keyword>
<comment type="caution">
    <text evidence="1">The sequence shown here is derived from an EMBL/GenBank/DDBJ whole genome shotgun (WGS) entry which is preliminary data.</text>
</comment>
<sequence>MYCSEGAIWTQKARYKSKPIGSGKQRQFNSGDRDHERLGIRGIFEESRSSDRASPTPSTQHPAQEKGRGGSDCLSEKQLRGSFNCIKGTFLVKDCEQHGEAAQCDPCTPGVSFTPDHHSRPHCESCRHCNSGLLIRNCTLTANSKCACPEGQQCRDKDCMECDGPAQAPGPHPQPSQLPYAEGPLRPSVLPCALRGPWLLPNLSAFPEIPEARTDRHTQTLANSRWLPPATLSTHWSPQRSLCSVNCVRIFVLLSGMFLAFTIVGALFLHQQRKLNAGESPVAPAEPCPYTCPSEEEGSAIPIQEDYRKPELTSYSEPVLLREGHHCNQVLASTSPH</sequence>
<protein>
    <submittedName>
        <fullName evidence="1">Uncharacterized protein</fullName>
    </submittedName>
</protein>
<dbReference type="EMBL" id="CM043028">
    <property type="protein sequence ID" value="KAI4586252.1"/>
    <property type="molecule type" value="Genomic_DNA"/>
</dbReference>
<evidence type="ECO:0000313" key="1">
    <source>
        <dbReference type="EMBL" id="KAI4586252.1"/>
    </source>
</evidence>
<dbReference type="Proteomes" id="UP001057279">
    <property type="component" value="Linkage Group LG03"/>
</dbReference>